<keyword evidence="1" id="KW-1185">Reference proteome</keyword>
<dbReference type="WBParaSite" id="nRc.2.0.1.t35613-RA">
    <property type="protein sequence ID" value="nRc.2.0.1.t35613-RA"/>
    <property type="gene ID" value="nRc.2.0.1.g35613"/>
</dbReference>
<protein>
    <submittedName>
        <fullName evidence="2">Uncharacterized protein</fullName>
    </submittedName>
</protein>
<evidence type="ECO:0000313" key="2">
    <source>
        <dbReference type="WBParaSite" id="nRc.2.0.1.t35613-RA"/>
    </source>
</evidence>
<evidence type="ECO:0000313" key="1">
    <source>
        <dbReference type="Proteomes" id="UP000887565"/>
    </source>
</evidence>
<proteinExistence type="predicted"/>
<dbReference type="Proteomes" id="UP000887565">
    <property type="component" value="Unplaced"/>
</dbReference>
<reference evidence="2" key="1">
    <citation type="submission" date="2022-11" db="UniProtKB">
        <authorList>
            <consortium name="WormBaseParasite"/>
        </authorList>
    </citation>
    <scope>IDENTIFICATION</scope>
</reference>
<dbReference type="AlphaFoldDB" id="A0A915KA17"/>
<sequence length="67" mass="7329">MILPLSRFSTLVTSDIFVHDNDANIETALEDSGLESVSCAAHNLNLVVTNGIKKSLEFFIPNYKMGS</sequence>
<organism evidence="1 2">
    <name type="scientific">Romanomermis culicivorax</name>
    <name type="common">Nematode worm</name>
    <dbReference type="NCBI Taxonomy" id="13658"/>
    <lineage>
        <taxon>Eukaryota</taxon>
        <taxon>Metazoa</taxon>
        <taxon>Ecdysozoa</taxon>
        <taxon>Nematoda</taxon>
        <taxon>Enoplea</taxon>
        <taxon>Dorylaimia</taxon>
        <taxon>Mermithida</taxon>
        <taxon>Mermithoidea</taxon>
        <taxon>Mermithidae</taxon>
        <taxon>Romanomermis</taxon>
    </lineage>
</organism>
<name>A0A915KA17_ROMCU</name>
<accession>A0A915KA17</accession>